<protein>
    <submittedName>
        <fullName evidence="1">Uncharacterized protein</fullName>
    </submittedName>
</protein>
<reference evidence="2" key="1">
    <citation type="submission" date="2017-06" db="EMBL/GenBank/DDBJ databases">
        <title>Genome analysis of Fimbriiglobus ruber SP5, the first member of the order Planctomycetales with confirmed chitinolytic capability.</title>
        <authorList>
            <person name="Ravin N.V."/>
            <person name="Rakitin A.L."/>
            <person name="Ivanova A.A."/>
            <person name="Beletsky A.V."/>
            <person name="Kulichevskaya I.S."/>
            <person name="Mardanov A.V."/>
            <person name="Dedysh S.N."/>
        </authorList>
    </citation>
    <scope>NUCLEOTIDE SEQUENCE [LARGE SCALE GENOMIC DNA]</scope>
    <source>
        <strain evidence="2">SP5</strain>
    </source>
</reference>
<proteinExistence type="predicted"/>
<gene>
    <name evidence="1" type="ORF">FRUB_10171</name>
</gene>
<name>A0A225CXV6_9BACT</name>
<dbReference type="EMBL" id="NIDE01000020">
    <property type="protein sequence ID" value="OWK34200.1"/>
    <property type="molecule type" value="Genomic_DNA"/>
</dbReference>
<accession>A0A225CXV6</accession>
<comment type="caution">
    <text evidence="1">The sequence shown here is derived from an EMBL/GenBank/DDBJ whole genome shotgun (WGS) entry which is preliminary data.</text>
</comment>
<dbReference type="AlphaFoldDB" id="A0A225CXV6"/>
<organism evidence="1 2">
    <name type="scientific">Fimbriiglobus ruber</name>
    <dbReference type="NCBI Taxonomy" id="1908690"/>
    <lineage>
        <taxon>Bacteria</taxon>
        <taxon>Pseudomonadati</taxon>
        <taxon>Planctomycetota</taxon>
        <taxon>Planctomycetia</taxon>
        <taxon>Gemmatales</taxon>
        <taxon>Gemmataceae</taxon>
        <taxon>Fimbriiglobus</taxon>
    </lineage>
</organism>
<sequence>MITLWHRAGIGFRRRVMNAVTPKGVDHWFLNTLIRKRVM</sequence>
<dbReference type="Proteomes" id="UP000214646">
    <property type="component" value="Unassembled WGS sequence"/>
</dbReference>
<evidence type="ECO:0000313" key="2">
    <source>
        <dbReference type="Proteomes" id="UP000214646"/>
    </source>
</evidence>
<keyword evidence="2" id="KW-1185">Reference proteome</keyword>
<evidence type="ECO:0000313" key="1">
    <source>
        <dbReference type="EMBL" id="OWK34200.1"/>
    </source>
</evidence>